<reference evidence="2" key="1">
    <citation type="journal article" date="2023" name="G3 (Bethesda)">
        <title>Genome assembly and association tests identify interacting loci associated with vigor, precocity, and sex in interspecific pistachio rootstocks.</title>
        <authorList>
            <person name="Palmer W."/>
            <person name="Jacygrad E."/>
            <person name="Sagayaradj S."/>
            <person name="Cavanaugh K."/>
            <person name="Han R."/>
            <person name="Bertier L."/>
            <person name="Beede B."/>
            <person name="Kafkas S."/>
            <person name="Golino D."/>
            <person name="Preece J."/>
            <person name="Michelmore R."/>
        </authorList>
    </citation>
    <scope>NUCLEOTIDE SEQUENCE [LARGE SCALE GENOMIC DNA]</scope>
</reference>
<keyword evidence="2" id="KW-1185">Reference proteome</keyword>
<dbReference type="Proteomes" id="UP001163603">
    <property type="component" value="Chromosome 1"/>
</dbReference>
<accession>A0ACC0ZKL2</accession>
<evidence type="ECO:0000313" key="2">
    <source>
        <dbReference type="Proteomes" id="UP001163603"/>
    </source>
</evidence>
<organism evidence="1 2">
    <name type="scientific">Pistacia integerrima</name>
    <dbReference type="NCBI Taxonomy" id="434235"/>
    <lineage>
        <taxon>Eukaryota</taxon>
        <taxon>Viridiplantae</taxon>
        <taxon>Streptophyta</taxon>
        <taxon>Embryophyta</taxon>
        <taxon>Tracheophyta</taxon>
        <taxon>Spermatophyta</taxon>
        <taxon>Magnoliopsida</taxon>
        <taxon>eudicotyledons</taxon>
        <taxon>Gunneridae</taxon>
        <taxon>Pentapetalae</taxon>
        <taxon>rosids</taxon>
        <taxon>malvids</taxon>
        <taxon>Sapindales</taxon>
        <taxon>Anacardiaceae</taxon>
        <taxon>Pistacia</taxon>
    </lineage>
</organism>
<dbReference type="EMBL" id="CM047736">
    <property type="protein sequence ID" value="KAJ0052663.1"/>
    <property type="molecule type" value="Genomic_DNA"/>
</dbReference>
<evidence type="ECO:0000313" key="1">
    <source>
        <dbReference type="EMBL" id="KAJ0052663.1"/>
    </source>
</evidence>
<gene>
    <name evidence="1" type="ORF">Pint_03371</name>
</gene>
<sequence>MGFNTVFRFLSEIFPQIDARLLKAVAIEHSKDADAAANAVLTEILPYWTKPSETSSSPSEGQIASRYPSKDLSDSSASGTLAKDQSIRDLSDIDGEPEEQSTLSRRSRLVSLRDGDTGASSESRAITSGNAVNTASTHTRYTDSTSLSKSLDASTDSHFYDANDGSNHIGNSENEEVILLGKTQESSNEVKSNKVPVVVPNTMMDDSDRIVDPRDGCAFIESGESDSLGQAINVKVGPDLKLSVMSTLLIDENGVVNGESGSLDKGQDINVEVGPELNPPVMSTPLIRENGVDNGSTDNDVSVCGKSQLEKSCLECPLVVVEMIDAPLVPPSVQEETSDASESDLLQSVIVYNTSSTDCKESDASGSSDIVEKGATKDDLTINTVVTRSGQICRIDLLEEIIENARNNKKTLFSAMESVMNMMREVEIQEKAAEEAKIEASRGGLDILTKVEELKHMLTCAKAANDMHGGEVYGEKAILATEARELQTRLLSLSDERDKSLAILDEMRETLEGRLAVAEEVRKEAEEEKLRKEESARSSLAEVEAIMENVVQESKVLQQDAEENSKLREFLMDRGRVVDSLQGEISVICQDVRLLKEKFDERVPLSKSVSSSQTTCILASSGSSSKSIASLAAEQALMSETTLEDPSIDVQSSKSSLQDEPTGADRKELLDDGWDFFDKESELYGKTL</sequence>
<protein>
    <submittedName>
        <fullName evidence="1">Uncharacterized protein</fullName>
    </submittedName>
</protein>
<proteinExistence type="predicted"/>
<comment type="caution">
    <text evidence="1">The sequence shown here is derived from an EMBL/GenBank/DDBJ whole genome shotgun (WGS) entry which is preliminary data.</text>
</comment>
<name>A0ACC0ZKL2_9ROSI</name>